<gene>
    <name evidence="1" type="ORF">IT775_02920</name>
</gene>
<dbReference type="SUPFAM" id="SSF52540">
    <property type="entry name" value="P-loop containing nucleoside triphosphate hydrolases"/>
    <property type="match status" value="1"/>
</dbReference>
<dbReference type="EMBL" id="JADMKU010000002">
    <property type="protein sequence ID" value="MBR9650074.1"/>
    <property type="molecule type" value="Genomic_DNA"/>
</dbReference>
<accession>A0ABS5HMD5</accession>
<protein>
    <submittedName>
        <fullName evidence="1">Sulfotransferase family 2 domain-containing protein</fullName>
    </submittedName>
</protein>
<reference evidence="1 2" key="1">
    <citation type="journal article" date="2021" name="Arch. Microbiol.">
        <title>Thalassobius aquimarinus sp. nov., isolated from the Sea of Japan seashore.</title>
        <authorList>
            <person name="Kurilenko V.V."/>
            <person name="Romanenko L.A."/>
            <person name="Chernysheva N.Y."/>
            <person name="Velansky P.V."/>
            <person name="Tekutyeva L.A."/>
            <person name="Isaeva M.P."/>
            <person name="Mikhailov V.V."/>
        </authorList>
    </citation>
    <scope>NUCLEOTIDE SEQUENCE [LARGE SCALE GENOMIC DNA]</scope>
    <source>
        <strain evidence="1 2">KMM 8518</strain>
    </source>
</reference>
<dbReference type="RefSeq" id="WP_212699587.1">
    <property type="nucleotide sequence ID" value="NZ_JADMKU010000002.1"/>
</dbReference>
<keyword evidence="2" id="KW-1185">Reference proteome</keyword>
<dbReference type="InterPro" id="IPR005331">
    <property type="entry name" value="Sulfotransferase"/>
</dbReference>
<organism evidence="1 2">
    <name type="scientific">Thalassovita aquimarina</name>
    <dbReference type="NCBI Taxonomy" id="2785917"/>
    <lineage>
        <taxon>Bacteria</taxon>
        <taxon>Pseudomonadati</taxon>
        <taxon>Pseudomonadota</taxon>
        <taxon>Alphaproteobacteria</taxon>
        <taxon>Rhodobacterales</taxon>
        <taxon>Roseobacteraceae</taxon>
        <taxon>Thalassovita</taxon>
    </lineage>
</organism>
<dbReference type="InterPro" id="IPR027417">
    <property type="entry name" value="P-loop_NTPase"/>
</dbReference>
<dbReference type="Gene3D" id="3.40.50.300">
    <property type="entry name" value="P-loop containing nucleotide triphosphate hydrolases"/>
    <property type="match status" value="1"/>
</dbReference>
<dbReference type="Proteomes" id="UP001195941">
    <property type="component" value="Unassembled WGS sequence"/>
</dbReference>
<evidence type="ECO:0000313" key="1">
    <source>
        <dbReference type="EMBL" id="MBR9650074.1"/>
    </source>
</evidence>
<name>A0ABS5HMD5_9RHOB</name>
<proteinExistence type="predicted"/>
<dbReference type="Pfam" id="PF03567">
    <property type="entry name" value="Sulfotransfer_2"/>
    <property type="match status" value="1"/>
</dbReference>
<comment type="caution">
    <text evidence="1">The sequence shown here is derived from an EMBL/GenBank/DDBJ whole genome shotgun (WGS) entry which is preliminary data.</text>
</comment>
<evidence type="ECO:0000313" key="2">
    <source>
        <dbReference type="Proteomes" id="UP001195941"/>
    </source>
</evidence>
<sequence length="232" mass="26725">MRLIFCHIPKTAGTSVRENLAAELERDGIKCVNAYRAAGVPPDAFPDYQLPGDWKYLSGHVPMRYLTENPQIDVEARDLLFLTVIRDPIDRLISWYNYVALNPAHQLHEQVRASDGIEYVRSMEANAQTGFLKPHDGTVPKWRYIIASIDNIEPTSAEIVKIMVQRDVPKQVFERKRNMTKDRHADFPDFTPLSKDDFPDQLLKELHRKHAEDMALYETVRKAGHLDYLPVS</sequence>